<feature type="transmembrane region" description="Helical" evidence="1">
    <location>
        <begin position="77"/>
        <end position="96"/>
    </location>
</feature>
<protein>
    <submittedName>
        <fullName evidence="2">Uncharacterized protein</fullName>
    </submittedName>
</protein>
<proteinExistence type="predicted"/>
<comment type="caution">
    <text evidence="2">The sequence shown here is derived from an EMBL/GenBank/DDBJ whole genome shotgun (WGS) entry which is preliminary data.</text>
</comment>
<name>A0A5J4KRR8_9CHLR</name>
<dbReference type="AlphaFoldDB" id="A0A5J4KRR8"/>
<sequence>MSQLYYQRPGVYTAAYQPAFYTTVNPTMITPGVVPGSLLNNQAGGGVTSNYYYPQQQMYAPAAQALPSFTPPAPPNAYARFSVICGIISILWPIFLCSNISHAFASNVSTTILFYLALLMPSLLGVICGLKGQKFAKQRKLKTATATTGLTLSAIFTSIYIVIGFLFLTYYILRLTS</sequence>
<accession>A0A5J4KRR8</accession>
<evidence type="ECO:0000256" key="1">
    <source>
        <dbReference type="SAM" id="Phobius"/>
    </source>
</evidence>
<keyword evidence="1" id="KW-1133">Transmembrane helix</keyword>
<evidence type="ECO:0000313" key="3">
    <source>
        <dbReference type="Proteomes" id="UP000326912"/>
    </source>
</evidence>
<organism evidence="2 3">
    <name type="scientific">Dictyobacter vulcani</name>
    <dbReference type="NCBI Taxonomy" id="2607529"/>
    <lineage>
        <taxon>Bacteria</taxon>
        <taxon>Bacillati</taxon>
        <taxon>Chloroflexota</taxon>
        <taxon>Ktedonobacteria</taxon>
        <taxon>Ktedonobacterales</taxon>
        <taxon>Dictyobacteraceae</taxon>
        <taxon>Dictyobacter</taxon>
    </lineage>
</organism>
<reference evidence="2 3" key="1">
    <citation type="submission" date="2019-10" db="EMBL/GenBank/DDBJ databases">
        <title>Dictyobacter vulcani sp. nov., within the class Ktedonobacteria, isolated from soil of volcanic Mt. Zao.</title>
        <authorList>
            <person name="Zheng Y."/>
            <person name="Wang C.M."/>
            <person name="Sakai Y."/>
            <person name="Abe K."/>
            <person name="Yokota A."/>
            <person name="Yabe S."/>
        </authorList>
    </citation>
    <scope>NUCLEOTIDE SEQUENCE [LARGE SCALE GENOMIC DNA]</scope>
    <source>
        <strain evidence="2 3">W12</strain>
    </source>
</reference>
<dbReference type="Proteomes" id="UP000326912">
    <property type="component" value="Unassembled WGS sequence"/>
</dbReference>
<evidence type="ECO:0000313" key="2">
    <source>
        <dbReference type="EMBL" id="GER88789.1"/>
    </source>
</evidence>
<dbReference type="EMBL" id="BKZW01000001">
    <property type="protein sequence ID" value="GER88789.1"/>
    <property type="molecule type" value="Genomic_DNA"/>
</dbReference>
<feature type="transmembrane region" description="Helical" evidence="1">
    <location>
        <begin position="108"/>
        <end position="130"/>
    </location>
</feature>
<gene>
    <name evidence="2" type="ORF">KDW_29510</name>
</gene>
<keyword evidence="1" id="KW-0812">Transmembrane</keyword>
<keyword evidence="1" id="KW-0472">Membrane</keyword>
<keyword evidence="3" id="KW-1185">Reference proteome</keyword>
<feature type="transmembrane region" description="Helical" evidence="1">
    <location>
        <begin position="150"/>
        <end position="173"/>
    </location>
</feature>